<proteinExistence type="predicted"/>
<dbReference type="Gene3D" id="1.20.5.170">
    <property type="match status" value="1"/>
</dbReference>
<evidence type="ECO:0000256" key="1">
    <source>
        <dbReference type="ARBA" id="ARBA00004123"/>
    </source>
</evidence>
<dbReference type="PANTHER" id="PTHR40621">
    <property type="entry name" value="TRANSCRIPTION FACTOR KAPC-RELATED"/>
    <property type="match status" value="1"/>
</dbReference>
<dbReference type="AlphaFoldDB" id="A0A9P5SW52"/>
<accession>A0A9P5SW52</accession>
<dbReference type="InterPro" id="IPR046347">
    <property type="entry name" value="bZIP_sf"/>
</dbReference>
<comment type="caution">
    <text evidence="5">The sequence shown here is derived from an EMBL/GenBank/DDBJ whole genome shotgun (WGS) entry which is preliminary data.</text>
</comment>
<dbReference type="InterPro" id="IPR050936">
    <property type="entry name" value="AP-1-like"/>
</dbReference>
<dbReference type="GO" id="GO:0090575">
    <property type="term" value="C:RNA polymerase II transcription regulator complex"/>
    <property type="evidence" value="ECO:0007669"/>
    <property type="project" value="TreeGrafter"/>
</dbReference>
<dbReference type="GO" id="GO:0000976">
    <property type="term" value="F:transcription cis-regulatory region binding"/>
    <property type="evidence" value="ECO:0007669"/>
    <property type="project" value="InterPro"/>
</dbReference>
<name>A0A9P5SW52_9FUNG</name>
<reference evidence="5" key="1">
    <citation type="journal article" date="2020" name="Fungal Divers.">
        <title>Resolving the Mortierellaceae phylogeny through synthesis of multi-gene phylogenetics and phylogenomics.</title>
        <authorList>
            <person name="Vandepol N."/>
            <person name="Liber J."/>
            <person name="Desiro A."/>
            <person name="Na H."/>
            <person name="Kennedy M."/>
            <person name="Barry K."/>
            <person name="Grigoriev I.V."/>
            <person name="Miller A.N."/>
            <person name="O'Donnell K."/>
            <person name="Stajich J.E."/>
            <person name="Bonito G."/>
        </authorList>
    </citation>
    <scope>NUCLEOTIDE SEQUENCE</scope>
    <source>
        <strain evidence="5">NVP1</strain>
    </source>
</reference>
<feature type="domain" description="BZIP" evidence="4">
    <location>
        <begin position="78"/>
        <end position="92"/>
    </location>
</feature>
<dbReference type="InterPro" id="IPR004827">
    <property type="entry name" value="bZIP"/>
</dbReference>
<feature type="compositionally biased region" description="Acidic residues" evidence="3">
    <location>
        <begin position="42"/>
        <end position="52"/>
    </location>
</feature>
<evidence type="ECO:0000259" key="4">
    <source>
        <dbReference type="PROSITE" id="PS00036"/>
    </source>
</evidence>
<organism evidence="5 6">
    <name type="scientific">Podila minutissima</name>
    <dbReference type="NCBI Taxonomy" id="64525"/>
    <lineage>
        <taxon>Eukaryota</taxon>
        <taxon>Fungi</taxon>
        <taxon>Fungi incertae sedis</taxon>
        <taxon>Mucoromycota</taxon>
        <taxon>Mortierellomycotina</taxon>
        <taxon>Mortierellomycetes</taxon>
        <taxon>Mortierellales</taxon>
        <taxon>Mortierellaceae</taxon>
        <taxon>Podila</taxon>
    </lineage>
</organism>
<comment type="subcellular location">
    <subcellularLocation>
        <location evidence="1">Nucleus</location>
    </subcellularLocation>
</comment>
<dbReference type="SMART" id="SM00338">
    <property type="entry name" value="BRLZ"/>
    <property type="match status" value="1"/>
</dbReference>
<sequence>MTSSVSRRPPTQFQFRIIQQEFDRHHKRRLPGTPPGGRNNSDDEDDEDEDGDGRDGSPPSKTRKKPGRKPNPASPAVRKEQNRAAQRAFRDRKERHLQQLENMIKDLKESHFQATMRFQREAQQLKSTIETLQSENFYLREVVFSFESALSKNGNVQILQDVKAELYRRHYEKHSAKKLSEVTSSKQPPQPRHTVTKIPIATPVTPPPVAQTRDEILTQAMAAATAAITGTKPKSASSKPTSPATSPPVTTLPTSKTRSSNSATSTPQNSWSTFRVKDLDDDMFMGDSEILYRAPPLFATVDEDNGKLGAPVAPNQPLSVPRPSYQRPGTLLSKHTEYTKHPSVFDELQSSLFPPGTLQSIVHGNMPTPQEIVNDISLFDQLHDRTMQDPIITSGPNIFSMSTTSINSAFGTDSTSFLDSEDGDDYQLSTPTLGFDDGLKQEIFPSHRLQLEIRVLASAPPVADPNIDPKIYELPHDSRIDLIPCPKLRAQMILHQGDYDIEELCELLIASAICHGHPLDPHSWELPEAFFDKFGYLLGQEMMRHRNKTWPKKEEELQCDTSRVH</sequence>
<evidence type="ECO:0000256" key="2">
    <source>
        <dbReference type="ARBA" id="ARBA00023242"/>
    </source>
</evidence>
<gene>
    <name evidence="5" type="ORF">BG006_007733</name>
</gene>
<evidence type="ECO:0000313" key="5">
    <source>
        <dbReference type="EMBL" id="KAF9338248.1"/>
    </source>
</evidence>
<dbReference type="PANTHER" id="PTHR40621:SF6">
    <property type="entry name" value="AP-1-LIKE TRANSCRIPTION FACTOR YAP1-RELATED"/>
    <property type="match status" value="1"/>
</dbReference>
<keyword evidence="2" id="KW-0539">Nucleus</keyword>
<dbReference type="Proteomes" id="UP000696485">
    <property type="component" value="Unassembled WGS sequence"/>
</dbReference>
<protein>
    <recommendedName>
        <fullName evidence="4">BZIP domain-containing protein</fullName>
    </recommendedName>
</protein>
<feature type="compositionally biased region" description="Low complexity" evidence="3">
    <location>
        <begin position="227"/>
        <end position="257"/>
    </location>
</feature>
<evidence type="ECO:0000313" key="6">
    <source>
        <dbReference type="Proteomes" id="UP000696485"/>
    </source>
</evidence>
<feature type="region of interest" description="Disordered" evidence="3">
    <location>
        <begin position="175"/>
        <end position="208"/>
    </location>
</feature>
<dbReference type="SUPFAM" id="SSF57959">
    <property type="entry name" value="Leucine zipper domain"/>
    <property type="match status" value="1"/>
</dbReference>
<feature type="compositionally biased region" description="Basic and acidic residues" evidence="3">
    <location>
        <begin position="77"/>
        <end position="92"/>
    </location>
</feature>
<feature type="region of interest" description="Disordered" evidence="3">
    <location>
        <begin position="1"/>
        <end position="92"/>
    </location>
</feature>
<feature type="region of interest" description="Disordered" evidence="3">
    <location>
        <begin position="227"/>
        <end position="270"/>
    </location>
</feature>
<dbReference type="EMBL" id="JAAAUY010000005">
    <property type="protein sequence ID" value="KAF9338248.1"/>
    <property type="molecule type" value="Genomic_DNA"/>
</dbReference>
<dbReference type="PROSITE" id="PS00036">
    <property type="entry name" value="BZIP_BASIC"/>
    <property type="match status" value="1"/>
</dbReference>
<keyword evidence="6" id="KW-1185">Reference proteome</keyword>
<dbReference type="GO" id="GO:0001228">
    <property type="term" value="F:DNA-binding transcription activator activity, RNA polymerase II-specific"/>
    <property type="evidence" value="ECO:0007669"/>
    <property type="project" value="TreeGrafter"/>
</dbReference>
<evidence type="ECO:0000256" key="3">
    <source>
        <dbReference type="SAM" id="MobiDB-lite"/>
    </source>
</evidence>
<feature type="compositionally biased region" description="Polar residues" evidence="3">
    <location>
        <begin position="1"/>
        <end position="14"/>
    </location>
</feature>
<dbReference type="CDD" id="cd14688">
    <property type="entry name" value="bZIP_YAP"/>
    <property type="match status" value="1"/>
</dbReference>
<feature type="compositionally biased region" description="Polar residues" evidence="3">
    <location>
        <begin position="258"/>
        <end position="270"/>
    </location>
</feature>